<dbReference type="Pfam" id="PF14542">
    <property type="entry name" value="Acetyltransf_CG"/>
    <property type="match status" value="1"/>
</dbReference>
<dbReference type="InterPro" id="IPR000182">
    <property type="entry name" value="GNAT_dom"/>
</dbReference>
<comment type="caution">
    <text evidence="3">The sequence shown here is derived from an EMBL/GenBank/DDBJ whole genome shotgun (WGS) entry which is preliminary data.</text>
</comment>
<keyword evidence="4" id="KW-1185">Reference proteome</keyword>
<proteinExistence type="predicted"/>
<organism evidence="3 4">
    <name type="scientific">Nocardioides gansuensis</name>
    <dbReference type="NCBI Taxonomy" id="2138300"/>
    <lineage>
        <taxon>Bacteria</taxon>
        <taxon>Bacillati</taxon>
        <taxon>Actinomycetota</taxon>
        <taxon>Actinomycetes</taxon>
        <taxon>Propionibacteriales</taxon>
        <taxon>Nocardioidaceae</taxon>
        <taxon>Nocardioides</taxon>
    </lineage>
</organism>
<dbReference type="PROSITE" id="PS51186">
    <property type="entry name" value="GNAT"/>
    <property type="match status" value="1"/>
</dbReference>
<reference evidence="3 4" key="1">
    <citation type="submission" date="2018-04" db="EMBL/GenBank/DDBJ databases">
        <title>Genome of Nocardioides gansuensis WSJ-1.</title>
        <authorList>
            <person name="Wu S."/>
            <person name="Wang G."/>
        </authorList>
    </citation>
    <scope>NUCLEOTIDE SEQUENCE [LARGE SCALE GENOMIC DNA]</scope>
    <source>
        <strain evidence="3 4">WSJ-1</strain>
    </source>
</reference>
<protein>
    <submittedName>
        <fullName evidence="3">N-acetyltransferase</fullName>
    </submittedName>
</protein>
<evidence type="ECO:0000313" key="4">
    <source>
        <dbReference type="Proteomes" id="UP000246018"/>
    </source>
</evidence>
<name>A0A2T8F9B5_9ACTN</name>
<evidence type="ECO:0000313" key="3">
    <source>
        <dbReference type="EMBL" id="PVG82257.1"/>
    </source>
</evidence>
<dbReference type="AlphaFoldDB" id="A0A2T8F9B5"/>
<dbReference type="InterPro" id="IPR045057">
    <property type="entry name" value="Gcn5-rel_NAT"/>
</dbReference>
<dbReference type="RefSeq" id="WP_116572561.1">
    <property type="nucleotide sequence ID" value="NZ_QDGZ01000005.1"/>
</dbReference>
<dbReference type="EMBL" id="QDGZ01000005">
    <property type="protein sequence ID" value="PVG82257.1"/>
    <property type="molecule type" value="Genomic_DNA"/>
</dbReference>
<dbReference type="Proteomes" id="UP000246018">
    <property type="component" value="Unassembled WGS sequence"/>
</dbReference>
<feature type="domain" description="N-acetyltransferase" evidence="2">
    <location>
        <begin position="6"/>
        <end position="92"/>
    </location>
</feature>
<dbReference type="InterPro" id="IPR031165">
    <property type="entry name" value="GNAT_YJDJ"/>
</dbReference>
<feature type="domain" description="N-acetyltransferase" evidence="1">
    <location>
        <begin position="1"/>
        <end position="92"/>
    </location>
</feature>
<accession>A0A2T8F9B5</accession>
<dbReference type="OrthoDB" id="5405911at2"/>
<sequence>MQIRVQDNPGAGRFEISLDGQVVGFADYTVRDGVMTMPHTVVDPAYGGRGLGTELVRVALEEARDRGLRVRPLCSFVAAYIRDHPDYGDLVA</sequence>
<keyword evidence="3" id="KW-0808">Transferase</keyword>
<evidence type="ECO:0000259" key="1">
    <source>
        <dbReference type="PROSITE" id="PS51186"/>
    </source>
</evidence>
<gene>
    <name evidence="3" type="ORF">DDE18_12220</name>
</gene>
<dbReference type="GO" id="GO:0016747">
    <property type="term" value="F:acyltransferase activity, transferring groups other than amino-acyl groups"/>
    <property type="evidence" value="ECO:0007669"/>
    <property type="project" value="InterPro"/>
</dbReference>
<dbReference type="SUPFAM" id="SSF55729">
    <property type="entry name" value="Acyl-CoA N-acyltransferases (Nat)"/>
    <property type="match status" value="1"/>
</dbReference>
<evidence type="ECO:0000259" key="2">
    <source>
        <dbReference type="PROSITE" id="PS51729"/>
    </source>
</evidence>
<dbReference type="InterPro" id="IPR016181">
    <property type="entry name" value="Acyl_CoA_acyltransferase"/>
</dbReference>
<dbReference type="PANTHER" id="PTHR31435:SF10">
    <property type="entry name" value="BSR4717 PROTEIN"/>
    <property type="match status" value="1"/>
</dbReference>
<dbReference type="PROSITE" id="PS51729">
    <property type="entry name" value="GNAT_YJDJ"/>
    <property type="match status" value="1"/>
</dbReference>
<dbReference type="Gene3D" id="3.40.630.30">
    <property type="match status" value="1"/>
</dbReference>
<dbReference type="CDD" id="cd04301">
    <property type="entry name" value="NAT_SF"/>
    <property type="match status" value="1"/>
</dbReference>
<dbReference type="PANTHER" id="PTHR31435">
    <property type="entry name" value="PROTEIN NATD1"/>
    <property type="match status" value="1"/>
</dbReference>